<keyword evidence="1" id="KW-0732">Signal</keyword>
<feature type="chain" id="PRO_5031555311" evidence="1">
    <location>
        <begin position="23"/>
        <end position="213"/>
    </location>
</feature>
<protein>
    <submittedName>
        <fullName evidence="2">Uncharacterized protein</fullName>
    </submittedName>
</protein>
<sequence length="213" mass="23623">MKHFLLLLAYPLTCFTFNPALSYNVATQKNKLHTWHLLQRHRGWKTLSHANPSFAPSVVSGNLGSFATSRNAEDAETAHIDYQSDESSFGRGEDHLSAVLDEGDVVVYQTGTWSVDGVEVGDGSPPQLQYAKVDTIQLVWTHNCEHGVIRGIVLDFDSDKVGENNCRVAVSPTYESVEFGPEQLVARLPVQWDEDNEDEGILLATLPRDLILS</sequence>
<organism evidence="2">
    <name type="scientific">Ditylum brightwellii</name>
    <dbReference type="NCBI Taxonomy" id="49249"/>
    <lineage>
        <taxon>Eukaryota</taxon>
        <taxon>Sar</taxon>
        <taxon>Stramenopiles</taxon>
        <taxon>Ochrophyta</taxon>
        <taxon>Bacillariophyta</taxon>
        <taxon>Mediophyceae</taxon>
        <taxon>Lithodesmiophycidae</taxon>
        <taxon>Lithodesmiales</taxon>
        <taxon>Lithodesmiaceae</taxon>
        <taxon>Ditylum</taxon>
    </lineage>
</organism>
<evidence type="ECO:0000256" key="1">
    <source>
        <dbReference type="SAM" id="SignalP"/>
    </source>
</evidence>
<proteinExistence type="predicted"/>
<evidence type="ECO:0000313" key="2">
    <source>
        <dbReference type="EMBL" id="CAD9314667.1"/>
    </source>
</evidence>
<dbReference type="AlphaFoldDB" id="A0A7S1VZG3"/>
<dbReference type="EMBL" id="HBGN01001603">
    <property type="protein sequence ID" value="CAD9314667.1"/>
    <property type="molecule type" value="Transcribed_RNA"/>
</dbReference>
<name>A0A7S1VZG3_9STRA</name>
<feature type="signal peptide" evidence="1">
    <location>
        <begin position="1"/>
        <end position="22"/>
    </location>
</feature>
<reference evidence="2" key="1">
    <citation type="submission" date="2021-01" db="EMBL/GenBank/DDBJ databases">
        <authorList>
            <person name="Corre E."/>
            <person name="Pelletier E."/>
            <person name="Niang G."/>
            <person name="Scheremetjew M."/>
            <person name="Finn R."/>
            <person name="Kale V."/>
            <person name="Holt S."/>
            <person name="Cochrane G."/>
            <person name="Meng A."/>
            <person name="Brown T."/>
            <person name="Cohen L."/>
        </authorList>
    </citation>
    <scope>NUCLEOTIDE SEQUENCE</scope>
    <source>
        <strain evidence="2">Pop2</strain>
    </source>
</reference>
<accession>A0A7S1VZG3</accession>
<gene>
    <name evidence="2" type="ORF">DBRI1063_LOCUS1073</name>
</gene>